<reference evidence="8" key="2">
    <citation type="submission" date="2015-01" db="EMBL/GenBank/DDBJ databases">
        <title>Evolutionary Origins and Diversification of the Mycorrhizal Mutualists.</title>
        <authorList>
            <consortium name="DOE Joint Genome Institute"/>
            <consortium name="Mycorrhizal Genomics Consortium"/>
            <person name="Kohler A."/>
            <person name="Kuo A."/>
            <person name="Nagy L.G."/>
            <person name="Floudas D."/>
            <person name="Copeland A."/>
            <person name="Barry K.W."/>
            <person name="Cichocki N."/>
            <person name="Veneault-Fourrey C."/>
            <person name="LaButti K."/>
            <person name="Lindquist E.A."/>
            <person name="Lipzen A."/>
            <person name="Lundell T."/>
            <person name="Morin E."/>
            <person name="Murat C."/>
            <person name="Riley R."/>
            <person name="Ohm R."/>
            <person name="Sun H."/>
            <person name="Tunlid A."/>
            <person name="Henrissat B."/>
            <person name="Grigoriev I.V."/>
            <person name="Hibbett D.S."/>
            <person name="Martin F."/>
        </authorList>
    </citation>
    <scope>NUCLEOTIDE SEQUENCE [LARGE SCALE GENOMIC DNA]</scope>
    <source>
        <strain evidence="8">h7</strain>
    </source>
</reference>
<dbReference type="PANTHER" id="PTHR12197:SF251">
    <property type="entry name" value="EG:BACR7C10.4 PROTEIN"/>
    <property type="match status" value="1"/>
</dbReference>
<evidence type="ECO:0000256" key="3">
    <source>
        <dbReference type="ARBA" id="ARBA00022833"/>
    </source>
</evidence>
<dbReference type="HOGENOM" id="CLU_611183_0_0_1"/>
<dbReference type="InterPro" id="IPR011990">
    <property type="entry name" value="TPR-like_helical_dom_sf"/>
</dbReference>
<keyword evidence="3" id="KW-0862">Zinc</keyword>
<dbReference type="Gene3D" id="1.10.220.160">
    <property type="match status" value="1"/>
</dbReference>
<dbReference type="InterPro" id="IPR046341">
    <property type="entry name" value="SET_dom_sf"/>
</dbReference>
<protein>
    <recommendedName>
        <fullName evidence="9">MYND-type domain-containing protein</fullName>
    </recommendedName>
</protein>
<dbReference type="PANTHER" id="PTHR12197">
    <property type="entry name" value="HISTONE-LYSINE N-METHYLTRANSFERASE SMYD"/>
    <property type="match status" value="1"/>
</dbReference>
<dbReference type="STRING" id="686832.A0A0C2Y038"/>
<dbReference type="GO" id="GO:0005634">
    <property type="term" value="C:nucleus"/>
    <property type="evidence" value="ECO:0007669"/>
    <property type="project" value="TreeGrafter"/>
</dbReference>
<sequence length="442" mass="49315">MMKIPEWLDLVPHATARDKCIAKTSLNEGSCIFTEPAFTTILLPSEKGQRCDNCFRLPSGKVRLQRCTGCGSYWYCDTQCQAFQWRAHHKRICKGYNTHLSSPEYQALPVHEKNDSILLTHTLAKLSLLTIPYSVEDSPSATVLLSLLPHPQDSVPPPVCPIKPTPQPQLLKRLYARFGNNNFAIHSRLTTVGHGVFPVASRLFNHSCVPNAVAKYVFSSSQSIVMEVVALRDISPEEEVCLPYLDPALHESRRQILEISYGFKCQCPSCLFLQAIGPLPELPIDQTELSFLEKSLRDLVGFVPDLAHTLPERLIEDTPPSLYCMLREGYMAGLSETFSKASHEGQYDVALESGVTLLSLYLLVYPPNYPQTGMHLLELAKTAWNAIITARGLTGDEIQMLKQQLPVFLSLARHILTILGPEDDGVGPLQEIQTLQQLLPDI</sequence>
<dbReference type="PROSITE" id="PS50865">
    <property type="entry name" value="ZF_MYND_2"/>
    <property type="match status" value="1"/>
</dbReference>
<keyword evidence="1" id="KW-0479">Metal-binding</keyword>
<evidence type="ECO:0000256" key="2">
    <source>
        <dbReference type="ARBA" id="ARBA00022771"/>
    </source>
</evidence>
<name>A0A0C2Y038_HEBCY</name>
<dbReference type="GO" id="GO:0008270">
    <property type="term" value="F:zinc ion binding"/>
    <property type="evidence" value="ECO:0007669"/>
    <property type="project" value="UniProtKB-KW"/>
</dbReference>
<feature type="domain" description="MYND-type" evidence="6">
    <location>
        <begin position="51"/>
        <end position="93"/>
    </location>
</feature>
<gene>
    <name evidence="7" type="ORF">M413DRAFT_398217</name>
</gene>
<keyword evidence="8" id="KW-1185">Reference proteome</keyword>
<accession>A0A0C2Y038</accession>
<dbReference type="CDD" id="cd20071">
    <property type="entry name" value="SET_SMYD"/>
    <property type="match status" value="1"/>
</dbReference>
<dbReference type="Pfam" id="PF00856">
    <property type="entry name" value="SET"/>
    <property type="match status" value="1"/>
</dbReference>
<evidence type="ECO:0000256" key="4">
    <source>
        <dbReference type="PROSITE-ProRule" id="PRU00134"/>
    </source>
</evidence>
<proteinExistence type="predicted"/>
<dbReference type="EMBL" id="KN831776">
    <property type="protein sequence ID" value="KIM43208.1"/>
    <property type="molecule type" value="Genomic_DNA"/>
</dbReference>
<organism evidence="7 8">
    <name type="scientific">Hebeloma cylindrosporum</name>
    <dbReference type="NCBI Taxonomy" id="76867"/>
    <lineage>
        <taxon>Eukaryota</taxon>
        <taxon>Fungi</taxon>
        <taxon>Dikarya</taxon>
        <taxon>Basidiomycota</taxon>
        <taxon>Agaricomycotina</taxon>
        <taxon>Agaricomycetes</taxon>
        <taxon>Agaricomycetidae</taxon>
        <taxon>Agaricales</taxon>
        <taxon>Agaricineae</taxon>
        <taxon>Hymenogastraceae</taxon>
        <taxon>Hebeloma</taxon>
    </lineage>
</organism>
<dbReference type="Pfam" id="PF01753">
    <property type="entry name" value="zf-MYND"/>
    <property type="match status" value="1"/>
</dbReference>
<dbReference type="OrthoDB" id="5945798at2759"/>
<evidence type="ECO:0000259" key="6">
    <source>
        <dbReference type="PROSITE" id="PS50865"/>
    </source>
</evidence>
<dbReference type="InterPro" id="IPR002893">
    <property type="entry name" value="Znf_MYND"/>
</dbReference>
<feature type="domain" description="SET" evidence="5">
    <location>
        <begin position="17"/>
        <end position="245"/>
    </location>
</feature>
<evidence type="ECO:0000259" key="5">
    <source>
        <dbReference type="PROSITE" id="PS50280"/>
    </source>
</evidence>
<dbReference type="Gene3D" id="2.170.270.10">
    <property type="entry name" value="SET domain"/>
    <property type="match status" value="1"/>
</dbReference>
<dbReference type="AlphaFoldDB" id="A0A0C2Y038"/>
<dbReference type="InterPro" id="IPR050869">
    <property type="entry name" value="H3K4_H4K5_MeTrfase"/>
</dbReference>
<evidence type="ECO:0000313" key="8">
    <source>
        <dbReference type="Proteomes" id="UP000053424"/>
    </source>
</evidence>
<dbReference type="PROSITE" id="PS50280">
    <property type="entry name" value="SET"/>
    <property type="match status" value="1"/>
</dbReference>
<dbReference type="PROSITE" id="PS01360">
    <property type="entry name" value="ZF_MYND_1"/>
    <property type="match status" value="1"/>
</dbReference>
<evidence type="ECO:0008006" key="9">
    <source>
        <dbReference type="Google" id="ProtNLM"/>
    </source>
</evidence>
<dbReference type="SUPFAM" id="SSF82199">
    <property type="entry name" value="SET domain"/>
    <property type="match status" value="1"/>
</dbReference>
<evidence type="ECO:0000256" key="1">
    <source>
        <dbReference type="ARBA" id="ARBA00022723"/>
    </source>
</evidence>
<keyword evidence="2 4" id="KW-0863">Zinc-finger</keyword>
<dbReference type="Gene3D" id="6.10.140.2220">
    <property type="match status" value="1"/>
</dbReference>
<dbReference type="Gene3D" id="1.25.40.10">
    <property type="entry name" value="Tetratricopeptide repeat domain"/>
    <property type="match status" value="1"/>
</dbReference>
<reference evidence="7 8" key="1">
    <citation type="submission" date="2014-04" db="EMBL/GenBank/DDBJ databases">
        <authorList>
            <consortium name="DOE Joint Genome Institute"/>
            <person name="Kuo A."/>
            <person name="Gay G."/>
            <person name="Dore J."/>
            <person name="Kohler A."/>
            <person name="Nagy L.G."/>
            <person name="Floudas D."/>
            <person name="Copeland A."/>
            <person name="Barry K.W."/>
            <person name="Cichocki N."/>
            <person name="Veneault-Fourrey C."/>
            <person name="LaButti K."/>
            <person name="Lindquist E.A."/>
            <person name="Lipzen A."/>
            <person name="Lundell T."/>
            <person name="Morin E."/>
            <person name="Murat C."/>
            <person name="Sun H."/>
            <person name="Tunlid A."/>
            <person name="Henrissat B."/>
            <person name="Grigoriev I.V."/>
            <person name="Hibbett D.S."/>
            <person name="Martin F."/>
            <person name="Nordberg H.P."/>
            <person name="Cantor M.N."/>
            <person name="Hua S.X."/>
        </authorList>
    </citation>
    <scope>NUCLEOTIDE SEQUENCE [LARGE SCALE GENOMIC DNA]</scope>
    <source>
        <strain evidence="8">h7</strain>
    </source>
</reference>
<evidence type="ECO:0000313" key="7">
    <source>
        <dbReference type="EMBL" id="KIM43208.1"/>
    </source>
</evidence>
<dbReference type="InterPro" id="IPR001214">
    <property type="entry name" value="SET_dom"/>
</dbReference>
<dbReference type="SUPFAM" id="SSF144232">
    <property type="entry name" value="HIT/MYND zinc finger-like"/>
    <property type="match status" value="1"/>
</dbReference>
<dbReference type="Proteomes" id="UP000053424">
    <property type="component" value="Unassembled WGS sequence"/>
</dbReference>